<evidence type="ECO:0000313" key="2">
    <source>
        <dbReference type="Proteomes" id="UP000025227"/>
    </source>
</evidence>
<proteinExistence type="predicted"/>
<name>A0A7I4YVT5_HAECO</name>
<evidence type="ECO:0000313" key="3">
    <source>
        <dbReference type="WBParaSite" id="HCON_00140730-00001"/>
    </source>
</evidence>
<dbReference type="Proteomes" id="UP000025227">
    <property type="component" value="Unplaced"/>
</dbReference>
<dbReference type="WBParaSite" id="HCON_00140730-00001">
    <property type="protein sequence ID" value="HCON_00140730-00001"/>
    <property type="gene ID" value="HCON_00140730"/>
</dbReference>
<dbReference type="AlphaFoldDB" id="A0A7I4YVT5"/>
<reference evidence="3" key="1">
    <citation type="submission" date="2020-12" db="UniProtKB">
        <authorList>
            <consortium name="WormBaseParasite"/>
        </authorList>
    </citation>
    <scope>IDENTIFICATION</scope>
    <source>
        <strain evidence="3">MHco3</strain>
    </source>
</reference>
<sequence length="38" mass="4276">MARYFSFPLLLVVALLMVCSMIPSVTSDSPKSKRFVKI</sequence>
<organism evidence="2 3">
    <name type="scientific">Haemonchus contortus</name>
    <name type="common">Barber pole worm</name>
    <dbReference type="NCBI Taxonomy" id="6289"/>
    <lineage>
        <taxon>Eukaryota</taxon>
        <taxon>Metazoa</taxon>
        <taxon>Ecdysozoa</taxon>
        <taxon>Nematoda</taxon>
        <taxon>Chromadorea</taxon>
        <taxon>Rhabditida</taxon>
        <taxon>Rhabditina</taxon>
        <taxon>Rhabditomorpha</taxon>
        <taxon>Strongyloidea</taxon>
        <taxon>Trichostrongylidae</taxon>
        <taxon>Haemonchus</taxon>
    </lineage>
</organism>
<keyword evidence="1" id="KW-0732">Signal</keyword>
<protein>
    <submittedName>
        <fullName evidence="3">Transmembrane protein</fullName>
    </submittedName>
</protein>
<feature type="chain" id="PRO_5029468675" evidence="1">
    <location>
        <begin position="28"/>
        <end position="38"/>
    </location>
</feature>
<accession>A0A7I4YVT5</accession>
<feature type="signal peptide" evidence="1">
    <location>
        <begin position="1"/>
        <end position="27"/>
    </location>
</feature>
<keyword evidence="2" id="KW-1185">Reference proteome</keyword>
<evidence type="ECO:0000256" key="1">
    <source>
        <dbReference type="SAM" id="SignalP"/>
    </source>
</evidence>